<feature type="domain" description="Fibronectin type-III" evidence="8">
    <location>
        <begin position="173"/>
        <end position="265"/>
    </location>
</feature>
<keyword evidence="4" id="KW-1015">Disulfide bond</keyword>
<dbReference type="Pfam" id="PF03160">
    <property type="entry name" value="Calx-beta"/>
    <property type="match status" value="4"/>
</dbReference>
<feature type="domain" description="Fibronectin type-III" evidence="8">
    <location>
        <begin position="3678"/>
        <end position="3775"/>
    </location>
</feature>
<gene>
    <name evidence="9" type="ORF">N0F65_001836</name>
</gene>
<dbReference type="CDD" id="cd00041">
    <property type="entry name" value="CUB"/>
    <property type="match status" value="1"/>
</dbReference>
<feature type="domain" description="Fibronectin type-III" evidence="8">
    <location>
        <begin position="2463"/>
        <end position="2555"/>
    </location>
</feature>
<evidence type="ECO:0000313" key="10">
    <source>
        <dbReference type="Proteomes" id="UP001146120"/>
    </source>
</evidence>
<feature type="domain" description="Fibronectin type-III" evidence="8">
    <location>
        <begin position="2136"/>
        <end position="2226"/>
    </location>
</feature>
<dbReference type="SUPFAM" id="SSF49854">
    <property type="entry name" value="Spermadhesin, CUB domain"/>
    <property type="match status" value="1"/>
</dbReference>
<feature type="domain" description="Fibronectin type-III" evidence="8">
    <location>
        <begin position="2660"/>
        <end position="2757"/>
    </location>
</feature>
<feature type="domain" description="Fibronectin type-III" evidence="8">
    <location>
        <begin position="4218"/>
        <end position="4308"/>
    </location>
</feature>
<dbReference type="SMART" id="SM00042">
    <property type="entry name" value="CUB"/>
    <property type="match status" value="1"/>
</dbReference>
<feature type="domain" description="Fibronectin type-III" evidence="8">
    <location>
        <begin position="3057"/>
        <end position="3149"/>
    </location>
</feature>
<feature type="domain" description="Fibronectin type-III" evidence="8">
    <location>
        <begin position="2868"/>
        <end position="2955"/>
    </location>
</feature>
<feature type="domain" description="Fibronectin type-III" evidence="8">
    <location>
        <begin position="2560"/>
        <end position="2655"/>
    </location>
</feature>
<dbReference type="InterPro" id="IPR003644">
    <property type="entry name" value="Calx_beta"/>
</dbReference>
<dbReference type="PROSITE" id="PS50853">
    <property type="entry name" value="FN3"/>
    <property type="match status" value="30"/>
</dbReference>
<protein>
    <recommendedName>
        <fullName evidence="11">Receptor protein-tyrosine kinase</fullName>
    </recommendedName>
</protein>
<feature type="domain" description="Fibronectin type-III" evidence="8">
    <location>
        <begin position="578"/>
        <end position="678"/>
    </location>
</feature>
<dbReference type="Pfam" id="PF00431">
    <property type="entry name" value="CUB"/>
    <property type="match status" value="1"/>
</dbReference>
<comment type="caution">
    <text evidence="9">The sequence shown here is derived from an EMBL/GenBank/DDBJ whole genome shotgun (WGS) entry which is preliminary data.</text>
</comment>
<feature type="transmembrane region" description="Helical" evidence="6">
    <location>
        <begin position="6746"/>
        <end position="6769"/>
    </location>
</feature>
<dbReference type="PANTHER" id="PTHR13817:SF73">
    <property type="entry name" value="FIBRONECTIN TYPE-III DOMAIN-CONTAINING PROTEIN"/>
    <property type="match status" value="1"/>
</dbReference>
<keyword evidence="6" id="KW-0472">Membrane</keyword>
<keyword evidence="3" id="KW-0106">Calcium</keyword>
<dbReference type="Gene3D" id="2.60.120.290">
    <property type="entry name" value="Spermadhesin, CUB domain"/>
    <property type="match status" value="1"/>
</dbReference>
<dbReference type="SUPFAM" id="SSF51126">
    <property type="entry name" value="Pectin lyase-like"/>
    <property type="match status" value="4"/>
</dbReference>
<feature type="domain" description="Fibronectin type-III" evidence="8">
    <location>
        <begin position="1337"/>
        <end position="1434"/>
    </location>
</feature>
<feature type="domain" description="Fibronectin type-III" evidence="8">
    <location>
        <begin position="1853"/>
        <end position="1945"/>
    </location>
</feature>
<dbReference type="SUPFAM" id="SSF141072">
    <property type="entry name" value="CalX-like"/>
    <property type="match status" value="6"/>
</dbReference>
<evidence type="ECO:0000313" key="9">
    <source>
        <dbReference type="EMBL" id="DBA01331.1"/>
    </source>
</evidence>
<proteinExistence type="predicted"/>
<feature type="transmembrane region" description="Helical" evidence="6">
    <location>
        <begin position="7121"/>
        <end position="7142"/>
    </location>
</feature>
<feature type="domain" description="Fibronectin type-III" evidence="8">
    <location>
        <begin position="482"/>
        <end position="576"/>
    </location>
</feature>
<evidence type="ECO:0000256" key="2">
    <source>
        <dbReference type="ARBA" id="ARBA00022737"/>
    </source>
</evidence>
<feature type="domain" description="Fibronectin type-III" evidence="8">
    <location>
        <begin position="270"/>
        <end position="364"/>
    </location>
</feature>
<dbReference type="InterPro" id="IPR006626">
    <property type="entry name" value="PbH1"/>
</dbReference>
<dbReference type="SMART" id="SM00060">
    <property type="entry name" value="FN3"/>
    <property type="match status" value="34"/>
</dbReference>
<keyword evidence="10" id="KW-1185">Reference proteome</keyword>
<feature type="transmembrane region" description="Helical" evidence="6">
    <location>
        <begin position="6938"/>
        <end position="6958"/>
    </location>
</feature>
<feature type="domain" description="Fibronectin type-III" evidence="8">
    <location>
        <begin position="906"/>
        <end position="997"/>
    </location>
</feature>
<dbReference type="PANTHER" id="PTHR13817">
    <property type="entry name" value="TITIN"/>
    <property type="match status" value="1"/>
</dbReference>
<dbReference type="Gene3D" id="2.60.40.10">
    <property type="entry name" value="Immunoglobulins"/>
    <property type="match status" value="30"/>
</dbReference>
<dbReference type="GO" id="GO:0007154">
    <property type="term" value="P:cell communication"/>
    <property type="evidence" value="ECO:0007669"/>
    <property type="project" value="InterPro"/>
</dbReference>
<feature type="domain" description="Fibronectin type-III" evidence="8">
    <location>
        <begin position="2961"/>
        <end position="3052"/>
    </location>
</feature>
<sequence length="7300" mass="776629">MSLTRHMQIRLWNRTLSAFEVKRASESNKADPSMLVLLRLNRQNPATMDPSGRDASGRGNDFRVENVLPIADRAVTTFGISSDGGCYCSQYATENLDALPANVCDSFCNEEHSQTCGAINNSDIISAFDRGVISVNGLSPETTYDFTLVYLSPENVEFEVSKPLVVTTPSATVPSEVSGVAVVSTTGGTIEIQWLAADDDGGSPVVAYEVFVNGFSALTTSNGDTLSSVVSGLSMLSSYALTVRALNAVGAGPQSSPIIASTSDMVFPIPPRNVTVVAVSGGTVSLSFTQTSDGSGPPELVTVELRESTARQFGPSTFRQVGPTQVTIYKLRHDTTYVFQLFTVDSRGVRSMASTPAIASTGARTVPDKTPVPVIVGVTGGSIKLSLNEPLDTGGAPITGYNIKMEVEIDGAHHYQLLQVVDRTSDQQEITIYRTPDGVHLAAATNYTLNALALQAGSTCNLYDTEVLQSDPVTATTAPMTIPGPPRVAVVGVDGCTATFAIVQPENFQGSMVNEFRAYINLNDVQVLEQRVDLNSTMFTVHDLLAFTPYTVSGATVVDQGMSSLSAASPFTTDVATHPSSLTALQISQVTSSKVILQWEPPLHTGGGALVGYQVFRSEPGGTAPSILAYDGDDTVLQATIAGLLANSNYTFAVVSFNQYDLASDVLTGTIHATTASASEPSAPSHLVASNVTGGAFSLGFARSDDNGGFLIQDVHYEARARFLKPCYSSTDSCQSCSHYNSALGNLPPVYATLSTTCASRPCDSNPFQLCCFNDNQACGILMTANYSCDTDRLQCAFYGLTYLTDYMAAVAAVNPVGRAISLIRATGGMIQVSWTLANDTGGGDIARVSLTSNGVPLIDTTTEGSFTHCGNLRAGVTYTYMVEVENDAGRNEDVTVTFETTAESVPAAPGVRMVTVGATWAEFNIDPPCDNGGDANLTFVYSVNFSSGSTSAYFPCCALHVDNLTPLTTYNVQVQARNTAGAGLWTSVTVTTAGGIPSVVSTSLRYALAAELGVQIIPPVSSGGDIFHVELEAYSASSVLVNQQTINCVLQGATISCPDVVRIPGLNSFDDATFTVRVRAVGVIGASDWNEASYAIDSGQPGSISIRATTQQIQEGEVTTLLVERLYGTTYPESVSLLVSSQGFSPFVACDLNKVGVFCYAAPASNNAMVSFSAGEYQKTITFLAPDDDVFQSAPLITTFALGPGGLSAVSTATVAINVTDNGDAGFIYFLNGGSTRVSEASVVNVGLYRSKGTRGTVSVRVLSSLSSALTRNRVDQVVTFGDGVSTIYFQVSLRDNDAFDAERSVVLRLSDATGGAAVSTEVFTIVVVDDGDVSLPGYPDLFVQGVSGGMISYVWDLPTFVGGDWASILGYRLKLTSQDGTITRMFSATTARKYSVYDLPHNTTFIATIASVNQDGVGSFSAPTVTSTTGPTAPGPVLDLTIIDITGGYARLAWLEPLDKGGVPLLGYYVTVANLKTDFQQTLKLSRSATNISIPGLMADSPYRFDVWGTNAMNLDAPVDSAIGTTVGASVPAKPPAPVFLNATGGSIVLSILSPFDCGGSTLTKFTLLYARLISWSVPLTEYGTFPITINAANTTVANVTVYGLLSSSTYQFRVAISNEMGQSPLSSTVSFTTGAPSNVGGVPMPTVIDEIPGEITLGWDAPLDTGGVGITGYVIHARRGFANGSWTDSVIVYDGRNSLNQSALIPNLSGRTRYAFSVTAYNLRSLCFPDDADSTREELVLVTMPSSVPTTPKRLHTTHITGGSISIAWDPPVSAGGEPLQGYVVSLATEGGNFSIVETVAVSDPRAITVYKLWFQTNYQFVVSAINSLGVGKPSTQLQVTTSFPTPPTEPRFLTKLQTNSVGAILLQWTGPVDEGGTSLIGYKIYRDGDYLDDILLTDPVVTYRDESDIHADQEYEYAVAAVNSVLSGNQSSLLVVSGHPTVAALGSIHASNIRGGSVDVQVTPSGDSGGVPITSYKISIARGTVIVGTYNGSEPGTTFTGLFALTQYSLSFQTINQVGPNQATSTLFFTTAPEPPQKPPVPRLVVVYGGRVSLQVTAPADFGGAPVSSYNFYVGKTLMISIPTVALKSYDVVGLMALTRYSIAVTANNTAGEGSKSDALDIITTPVVVPGAPASLVLVGKTTDVLTIGWDLPLDTGGDTYLSAQVEVSKAGVIAFTAVDAISPLTTSNIDPGSQFNIRVRVKNSAGFGPWSASITGATDPIAPGVMAFQFSTVDVSEAGAFVNVTVLRTSGGRVQAKCNYATADGTAIDGTHYVKKTGTLTFATGVMSQSFTVAIINNDVIDDPDKYFFVRLSVFDSASGVIGSVNSTKVTILDDGDAGVLQFGKSNYSVLENAGTLAIPIVRAKAFSGTITALITGVDVPGGAIQGVQYSIIRPLVIIGDQQKVGTIVIQIVNDKIYQIKKILGLNISIQSGRAGIGAPVPTYVEILDDGDYSAPGLPTAITLRSTTGGSISASWTAPENRGAANVTYLTYNVVITTDADQPRQLTAFNTSLKIYSVMAVTVYNVSVAAANALYQGSLSAPVTIETYDVTNPTAPLTVQMVWRTGGAFNVSWTRPLDTGGADIFLYRVVTTAAAQPKVVVDSQDVRTGTSTAVYGLRPITNYLVTVQAINTEGLFGAIAAPLAITTRAATIPGKPLGVTLIKATGGSLYVSMSLPLDMGGLNVSKFILSSTSAQLPNVFTDVYVGLNRTTVLYRLLYGTSYKLRYRVATTAGTSESSDIAIMKTTFLTVPTEPRNLTFVSRTGGAVTLSWNPPLDWGGSPLRSYQINFYTGYTVSSQFQQSFTDFSQQAAKLTVPVTKLTSNTTYGFYVVAMNDISACADATLYLNYSTVRATTLSISPPDTPLKLQVALTTAGLQVISWSPPGDLGGVASVSYLLFSETNSLLYNGSVSGYRRGSLKAGTTYSYSVAAYNGAGTSALSAVISTRTLPNVTVPAAPTDLTQQRATGGSVTLVWNAPLDGGGSNFTGYQVFRNNVPLFALAALVSTTQYTDEDRLLADQEYIYMVQAANILGTGERSISLIARTGLPSLAKPPSAVTTSALGAQLVVTWVLPINTGGVPITGFSIELFTASGTLQTRASLSSTTTAFTYFGIRGNVSYTMKAYTRNSAGPSVPAVVSFTNTPAIRPAPPPTPIVISIGPESVVLQVDIPQDDGGAPIQKIRVYQDGVLVLQVPTTDVVQVNMKSLRAKTTYTFTTTAVSLDYLGESARSGAVTATTANPIPPSGLYSFAVVKKLTYSLVFSWLGPDDNGGDDIIFELEITKDGTNMPNVLTTKNNTYFEVTSLEPQTNYVVRVRVKNSAGVSPWAGPLTVQTDIARKGYIVIDPVNVTVFENVTQVTVVLQRLNGTATNVDCNVAVDPSTNATAGVDFQLGTLASRTFRFAEGETNKSFTVKIVNDDVYQPAVRMLALVITDTTARLDLQPLRRGYIFILDDGDAGLIDFVAANTSVIESQPYLVIPLRRTVGTSSPVTVRVSSTGQGTAILDQAFRLPNPPEIVFGDRVASQTITVIIKNNDQYDYPFKFFVLSLSVANGGGGIGATKTINVTILDDGDQSPPGPVSNFAVTRTTGGAAMLAWSTPINVGGQALWIDSYVVSYGRGDSATTTSITTENNNTFFEVGSLQVVTSYSFQVLAVNVKGRGELSGKVSASTTDYTTPGPLRKVALVRATGGLLYLNLQPPNDMGGAPILGYAVYLQDSAGIFQPVYNATDTNTTLINVSVTYPQTTYKTQFQALNFMGYGNVSEALAFTSGPLSMPGPPYLRSTDVNKTGGSFAVTWDLPIDTGGHFNLSYVFYIRIKDQPDRFSRATTQGLSNFSAQILTLYASTTYELCAVTIADDNTNSIASGTVNTDEGLISTSFDPTLVYPGEYVELGVSVSILCNFKRLCGHSDEVLQGYLFQLDPNAPILADTLEYRKGWSSTDTNALRTNVTPDFPYDIYARGNVSNIITSTTQLPTGPGNPPPLPTLIEATGGYLQIKLFAPPDTALHHVEGGIPIISYNTYVNGMQVRNSASLNGGEATSADNSLCSLEVDANLIGFENRNENPNNLLQIDAYAQIGGLAPNTNYSFVYMAINAFSSCAAQQPALNLPVVFRTKNPSRPKEIRNLRQTGATGGGIRVEWTVPIDAGSDRPLYYQVYMSPINNKKNWSLVYNDTQTLFWKTQLQSKTFYWFKASCRNEFGVSINVTEVQFNTSGDSPPGPVGALTMIKATGGMIHFNWSAPEDNGGSEVTGYSVEGDSRMYSVDKDVTEFYFGHLVANTVYEFTVYAKNRLGTGSDGKTASLRTGDISPPSTPPNISVVESSGGAVVVSVAIPDDTGGVALDKLDFEAFANGVLVSRDSVKQLTDYTPPQRAGSRRLAAASDDSLYVQIGSLMPLTAYSFSLRIVNNKGSSDSTTPAMTNTKNSTVPAVPDPPVVAAATGGSLTLTWTDPVDTGGLPLTSYRLLVCMGTTYVTSCEGLVHTCFAGNLQSLTTYNVTLQAFNALGGSVVSAPVFYDTKIVSQPQAPLNFHVVNSSNDSAAVAWDPSTDFGGAFIDSYLIEYWKDKDPVHVFNGSTAPNVYSFIITGLTPLTAYTASVRAITSDGIEGNESALAYFTTSLLPEQPAAPVIGCASAKVVTLSWMPIPNAKRYQVHRNDGLVMYATEAYLEDSNVVVGTKYSYQVVVERVGGGVSTASEPTSYTVVNYGDNSFQCSAMKGSIQMKNYTNNFRRQWTIVPPTSFGVSLEISDFFLECDHDQLEIVSRTGSNKSLLWRGGCRRSGNFVIDTNSSIDNVTITFTSDGNVTQSGFAISYQLDPTVTTALTIPCPGVKACSAKGSCRDGVCTCFSGYVGEDCSNHYICPSDLKSCGAACDPVCFMPQDKVIIVSALGDDVQGNGLMMNTSAKGTASKAVATIRRAVQLAQPDSVILLHPYDYNGNGFCGLNLTTRNISIRGLMGMDFTKIDCLGNSRAFTVQGVPAHLSDLTLVNTAAPSGGAILVNNGTLTLNKLTVSRSTAGTQGGCILATNSTITLTETTLTKCFAVDGGGVFLDNSTMNLQGSSLLDNHATNGGAFATQTWAVVNAIISWIKTNNASALGGAAFLSGSVRLQGVDMSYNNANTGAGVAIQAGMVDIRQSKLYHNVAYDSGGGIALLELGSLKCTSTMITQNRANVAGGGLFVLSNESVSFDSTSAIVGGSAATGGGVYGRWSRATLAGINVKDCSSIYTGGCVALQSCTTVWTQATISKCDAPRGGAFYLSNNSSIEVSDSIITRGNATNAGGGLFIDSSALLGLNTTISYSKAVYRGGGIFSTGISTVARTDVWYCNASIGGGVYGGDSKSLTLDRVHISNSIATLLGGGLATNSSRVAVSASLVEMNDAPSGGGLYALSSVISGSLEIKNNTADFGAGAFMNGINTLEQLSVTSNNATTAGGGLQVDHGVVTVRDTNFTLNICPEGAGGGIYLDTSSMLHRGVVVTDSLANWGGGLCINASSFQGEDSTSLSTFIEGNNASYGGNIYMTGDAATLSETVTGVASAERSGGGLAVVNAAGCVIQNGITRDAYAAERGGGIYFGEGAVCSLSDYVIESNEGSVSGGGIAIEDAQVQHANVTVTHNNGDYGGGVSLIVSDNHIGHLVASPAGKTRHPRSVISANTVSVDSFGANVQVECNGTCSITGVDVTDGIVISSKDTKGRGGGMYVDGSGELVFDNLFLRDNAAFIGGGIFLTGKLTVEFGHSALIANSAHEGGGLMIEGDGDTSVTLNELVIYNNTAEASGGGCAIAAALVNASTILVIENKATSEKGLGGGLYNTARQEKSAFVALTHCLVMNNKAFEGGGLATDQSQVFTQDSMFTGDLAMFASDSWSDRFQKYARFAYEPAKALMTGIKVDAHRGDHIYLTGTAGYMNMTSSLVSYGVGENGGGAFVEGFAVLDAQNCEFSNNNVTETGGSIQVNDALVNLVDSAVINSVSSNLGGGIYVQNSGKVNLNRSLLSFNYADDSGGGVYLDTGDQVRGTFVDSHIVFNLVKGQGSGVFVGRDATHVATGCTYASNGGLTQSGRNEGGGGIAAVDAFVDVANCTFANNTAINGGAVLLDRAGSVIVNSTYFVINSADQFGGAIAATVTSELHVGIGNYFESNFANSGGAVAASDSCIVDIELSEFKSNIANDFGGAFFVQENANVTARSLVFTDNVASFGGAINVASTLSTTISNSTLQRNKAQTRGGALYYSSIKSVTTDSLKCHGNYAPSGGCLFWVTYDQVTPIVPCTNCSISDNAVYDIATNTRDVKILWWPTSVISDISIMEPPDEESISGLNDTNQSLASMEYIWPRVKAIDLYGQTENLDTATECQVDASFNDSLDMKFTPASYIKAIAGVVSYVEATFLANPRDYVMNISCNLPEKKPIWFVQPTQMLPCPPGFSTDANVRFIKCSRCLKNRYSMDGERCYDCPTGAACSTFIRRATETTASEWGTTSPRTTVGFYLFNAPSTQHARACNHSEWKDTDPCNEYVKPNLTITEIIHACATAPGFKDSWSPDRIFSCLAQKSFYTCDVLGACNPDISVEIFNEQHTNSSCTIGYDQAICSVCADHYKRAKDKSCLPCEQANAEIRKGLQWQNFVFPVLICMALVAAIVAVRYYLRDETEIQLLAKAEADRRLKPPVVNKRRSIVDVARDQYRRQSEMVQGRLDGIKDRVRALLKRKPKKNAKILFGIEVEPPTRQFPIKPSKLKIFIGFFQIFGNFRESFVMKWPAGIQNLMSFAAQFNLDIVALAGIDCVITTNYYFTFTVTVVLVILTLTVITAYFFAGMRSYSTKLLLIPRNCLRCGLPVLECDKVQNEEASLNPLVLMKLWWRTRHDVSNAQKAAEAAEQSATQVGHMEERKLKREFGMSQVRTPHLGVFHSVHKVCPSSNVLSGTILERTVRSNLRVWQARVKLRMNYLTYRNKCLKLYCWIALFLYPTVSKTILMIFNCQEVGNTWYMVVDRRIICYNKSWAVFGAMAAVGSAVWVAGIPFFFWVLIRLAQDRGIAARIKLLGMKQCKYLRKKWLKEVLAQHAADGIVVPEMDNIEVQNEQLKRYMKKKNLRDSTVEARLGFIYADYCQDYWWFEVVDLSRKLFLSSVIIFVQNGSPEQVLLAVTVCLITMWFLLYFQPYGDHSDNLIASVTQLQLFLTLWLGLMFQLDNQNEESMVNQKLFGVLIIGTCLAVTFFGIGMLIKDGMEESNRLFKEDREDRKKRIKAEVKKRWRLAYNYACYENQIQQFGQLSFRSFSVPAMMESFRRVKAANPHMDPARISLAALEVRLPELTHEPVNK</sequence>
<feature type="domain" description="Fibronectin type-III" evidence="8">
    <location>
        <begin position="4123"/>
        <end position="4216"/>
    </location>
</feature>
<keyword evidence="2" id="KW-0677">Repeat</keyword>
<feature type="transmembrane region" description="Helical" evidence="6">
    <location>
        <begin position="6775"/>
        <end position="6795"/>
    </location>
</feature>
<dbReference type="InterPro" id="IPR050964">
    <property type="entry name" value="Striated_Muscle_Regulatory"/>
</dbReference>
<dbReference type="EMBL" id="DAKRPA010000050">
    <property type="protein sequence ID" value="DBA01331.1"/>
    <property type="molecule type" value="Genomic_DNA"/>
</dbReference>
<evidence type="ECO:0000256" key="1">
    <source>
        <dbReference type="ARBA" id="ARBA00022729"/>
    </source>
</evidence>
<dbReference type="InterPro" id="IPR035914">
    <property type="entry name" value="Sperma_CUB_dom_sf"/>
</dbReference>
<evidence type="ECO:0000259" key="7">
    <source>
        <dbReference type="PROSITE" id="PS01180"/>
    </source>
</evidence>
<dbReference type="CDD" id="cd00063">
    <property type="entry name" value="FN3"/>
    <property type="match status" value="24"/>
</dbReference>
<dbReference type="Gene3D" id="2.60.40.2030">
    <property type="match status" value="5"/>
</dbReference>
<dbReference type="InterPro" id="IPR036116">
    <property type="entry name" value="FN3_sf"/>
</dbReference>
<dbReference type="SUPFAM" id="SSF49265">
    <property type="entry name" value="Fibronectin type III"/>
    <property type="match status" value="20"/>
</dbReference>
<evidence type="ECO:0000259" key="8">
    <source>
        <dbReference type="PROSITE" id="PS50853"/>
    </source>
</evidence>
<keyword evidence="6" id="KW-1133">Transmembrane helix</keyword>
<dbReference type="InterPro" id="IPR011050">
    <property type="entry name" value="Pectin_lyase_fold/virulence"/>
</dbReference>
<feature type="domain" description="Fibronectin type-III" evidence="8">
    <location>
        <begin position="1754"/>
        <end position="1852"/>
    </location>
</feature>
<feature type="transmembrane region" description="Helical" evidence="6">
    <location>
        <begin position="6608"/>
        <end position="6629"/>
    </location>
</feature>
<feature type="domain" description="Fibronectin type-III" evidence="8">
    <location>
        <begin position="1948"/>
        <end position="2038"/>
    </location>
</feature>
<reference evidence="9" key="2">
    <citation type="journal article" date="2023" name="Microbiol Resour">
        <title>Decontamination and Annotation of the Draft Genome Sequence of the Oomycete Lagenidium giganteum ARSEF 373.</title>
        <authorList>
            <person name="Morgan W.R."/>
            <person name="Tartar A."/>
        </authorList>
    </citation>
    <scope>NUCLEOTIDE SEQUENCE</scope>
    <source>
        <strain evidence="9">ARSEF 373</strain>
    </source>
</reference>
<evidence type="ECO:0000256" key="6">
    <source>
        <dbReference type="SAM" id="Phobius"/>
    </source>
</evidence>
<name>A0AAV2Z1W3_9STRA</name>
<feature type="domain" description="Fibronectin type-III" evidence="8">
    <location>
        <begin position="4430"/>
        <end position="4520"/>
    </location>
</feature>
<dbReference type="GO" id="GO:0016020">
    <property type="term" value="C:membrane"/>
    <property type="evidence" value="ECO:0007669"/>
    <property type="project" value="InterPro"/>
</dbReference>
<feature type="transmembrane region" description="Helical" evidence="6">
    <location>
        <begin position="7182"/>
        <end position="7203"/>
    </location>
</feature>
<feature type="domain" description="Fibronectin type-III" evidence="8">
    <location>
        <begin position="3246"/>
        <end position="3340"/>
    </location>
</feature>
<dbReference type="Pfam" id="PF00041">
    <property type="entry name" value="fn3"/>
    <property type="match status" value="11"/>
</dbReference>
<keyword evidence="1" id="KW-0732">Signal</keyword>
<feature type="domain" description="Fibronectin type-III" evidence="8">
    <location>
        <begin position="1536"/>
        <end position="1639"/>
    </location>
</feature>
<feature type="domain" description="Fibronectin type-III" evidence="8">
    <location>
        <begin position="2039"/>
        <end position="2132"/>
    </location>
</feature>
<feature type="domain" description="Fibronectin type-III" evidence="8">
    <location>
        <begin position="3777"/>
        <end position="3875"/>
    </location>
</feature>
<dbReference type="PROSITE" id="PS01180">
    <property type="entry name" value="CUB"/>
    <property type="match status" value="1"/>
</dbReference>
<dbReference type="Proteomes" id="UP001146120">
    <property type="component" value="Unassembled WGS sequence"/>
</dbReference>
<dbReference type="SMART" id="SM00237">
    <property type="entry name" value="Calx_beta"/>
    <property type="match status" value="5"/>
</dbReference>
<keyword evidence="6" id="KW-0812">Transmembrane</keyword>
<dbReference type="InterPro" id="IPR013783">
    <property type="entry name" value="Ig-like_fold"/>
</dbReference>
<feature type="domain" description="CUB" evidence="7">
    <location>
        <begin position="4687"/>
        <end position="4815"/>
    </location>
</feature>
<evidence type="ECO:0000256" key="4">
    <source>
        <dbReference type="ARBA" id="ARBA00023157"/>
    </source>
</evidence>
<evidence type="ECO:0000256" key="5">
    <source>
        <dbReference type="SAM" id="MobiDB-lite"/>
    </source>
</evidence>
<accession>A0AAV2Z1W3</accession>
<feature type="region of interest" description="Disordered" evidence="5">
    <location>
        <begin position="4412"/>
        <end position="4432"/>
    </location>
</feature>
<dbReference type="InterPro" id="IPR000859">
    <property type="entry name" value="CUB_dom"/>
</dbReference>
<feature type="transmembrane region" description="Helical" evidence="6">
    <location>
        <begin position="7148"/>
        <end position="7170"/>
    </location>
</feature>
<feature type="transmembrane region" description="Helical" evidence="6">
    <location>
        <begin position="6982"/>
        <end position="7008"/>
    </location>
</feature>
<organism evidence="9 10">
    <name type="scientific">Lagenidium giganteum</name>
    <dbReference type="NCBI Taxonomy" id="4803"/>
    <lineage>
        <taxon>Eukaryota</taxon>
        <taxon>Sar</taxon>
        <taxon>Stramenopiles</taxon>
        <taxon>Oomycota</taxon>
        <taxon>Peronosporomycetes</taxon>
        <taxon>Pythiales</taxon>
        <taxon>Pythiaceae</taxon>
    </lineage>
</organism>
<reference evidence="9" key="1">
    <citation type="submission" date="2022-11" db="EMBL/GenBank/DDBJ databases">
        <authorList>
            <person name="Morgan W.R."/>
            <person name="Tartar A."/>
        </authorList>
    </citation>
    <scope>NUCLEOTIDE SEQUENCE</scope>
    <source>
        <strain evidence="9">ARSEF 373</strain>
    </source>
</reference>
<dbReference type="InterPro" id="IPR010308">
    <property type="entry name" value="TRP_C"/>
</dbReference>
<feature type="domain" description="Fibronectin type-III" evidence="8">
    <location>
        <begin position="2758"/>
        <end position="2858"/>
    </location>
</feature>
<feature type="domain" description="Fibronectin type-III" evidence="8">
    <location>
        <begin position="3578"/>
        <end position="3676"/>
    </location>
</feature>
<dbReference type="InterPro" id="IPR003961">
    <property type="entry name" value="FN3_dom"/>
</dbReference>
<feature type="domain" description="Fibronectin type-III" evidence="8">
    <location>
        <begin position="1438"/>
        <end position="1531"/>
    </location>
</feature>
<evidence type="ECO:0008006" key="11">
    <source>
        <dbReference type="Google" id="ProtNLM"/>
    </source>
</evidence>
<feature type="compositionally biased region" description="Polar residues" evidence="5">
    <location>
        <begin position="4412"/>
        <end position="4426"/>
    </location>
</feature>
<dbReference type="Pfam" id="PF06011">
    <property type="entry name" value="TRP"/>
    <property type="match status" value="1"/>
</dbReference>
<feature type="domain" description="Fibronectin type-III" evidence="8">
    <location>
        <begin position="4525"/>
        <end position="4620"/>
    </location>
</feature>
<feature type="domain" description="Fibronectin type-III" evidence="8">
    <location>
        <begin position="3153"/>
        <end position="3244"/>
    </location>
</feature>
<dbReference type="SMART" id="SM00710">
    <property type="entry name" value="PbH1"/>
    <property type="match status" value="20"/>
</dbReference>
<dbReference type="InterPro" id="IPR038081">
    <property type="entry name" value="CalX-like_sf"/>
</dbReference>
<evidence type="ECO:0000256" key="3">
    <source>
        <dbReference type="ARBA" id="ARBA00022837"/>
    </source>
</evidence>
<feature type="domain" description="Fibronectin type-III" evidence="8">
    <location>
        <begin position="1645"/>
        <end position="1750"/>
    </location>
</feature>